<accession>A0A1H6H314</accession>
<reference evidence="2" key="1">
    <citation type="submission" date="2016-10" db="EMBL/GenBank/DDBJ databases">
        <authorList>
            <person name="Varghese N."/>
            <person name="Submissions S."/>
        </authorList>
    </citation>
    <scope>NUCLEOTIDE SEQUENCE [LARGE SCALE GENOMIC DNA]</scope>
    <source>
        <strain evidence="2">DSM 13234</strain>
    </source>
</reference>
<organism evidence="1 2">
    <name type="scientific">Magnetospirillum fulvum</name>
    <name type="common">Rhodospirillum fulvum</name>
    <dbReference type="NCBI Taxonomy" id="1082"/>
    <lineage>
        <taxon>Bacteria</taxon>
        <taxon>Pseudomonadati</taxon>
        <taxon>Pseudomonadota</taxon>
        <taxon>Alphaproteobacteria</taxon>
        <taxon>Rhodospirillales</taxon>
        <taxon>Rhodospirillaceae</taxon>
        <taxon>Magnetospirillum</taxon>
    </lineage>
</organism>
<dbReference type="Proteomes" id="UP000182983">
    <property type="component" value="Unassembled WGS sequence"/>
</dbReference>
<sequence>MSSPASCAAEPTDDSWEIARHAIWLRVAHHIPGRIRLKLASEVETGLRDALAEVKRFVSAASTAPGIRSVSLNLLARSCLVEYDPAQIAPTAWTDLIAGTRSDEALALTHRLAGSSRLSA</sequence>
<dbReference type="EMBL" id="FNWO01000002">
    <property type="protein sequence ID" value="SEH28413.1"/>
    <property type="molecule type" value="Genomic_DNA"/>
</dbReference>
<keyword evidence="2" id="KW-1185">Reference proteome</keyword>
<evidence type="ECO:0000313" key="1">
    <source>
        <dbReference type="EMBL" id="SEH28413.1"/>
    </source>
</evidence>
<protein>
    <submittedName>
        <fullName evidence="1">Uncharacterized protein</fullName>
    </submittedName>
</protein>
<dbReference type="RefSeq" id="WP_211656706.1">
    <property type="nucleotide sequence ID" value="NZ_FNWO01000002.1"/>
</dbReference>
<proteinExistence type="predicted"/>
<evidence type="ECO:0000313" key="2">
    <source>
        <dbReference type="Proteomes" id="UP000182983"/>
    </source>
</evidence>
<dbReference type="AlphaFoldDB" id="A0A1H6H314"/>
<gene>
    <name evidence="1" type="ORF">SAMN04244559_00699</name>
</gene>
<name>A0A1H6H314_MAGFU</name>